<organism evidence="1 2">
    <name type="scientific">Leucogyrophana mollusca</name>
    <dbReference type="NCBI Taxonomy" id="85980"/>
    <lineage>
        <taxon>Eukaryota</taxon>
        <taxon>Fungi</taxon>
        <taxon>Dikarya</taxon>
        <taxon>Basidiomycota</taxon>
        <taxon>Agaricomycotina</taxon>
        <taxon>Agaricomycetes</taxon>
        <taxon>Agaricomycetidae</taxon>
        <taxon>Boletales</taxon>
        <taxon>Boletales incertae sedis</taxon>
        <taxon>Leucogyrophana</taxon>
    </lineage>
</organism>
<evidence type="ECO:0000313" key="2">
    <source>
        <dbReference type="Proteomes" id="UP000790709"/>
    </source>
</evidence>
<comment type="caution">
    <text evidence="1">The sequence shown here is derived from an EMBL/GenBank/DDBJ whole genome shotgun (WGS) entry which is preliminary data.</text>
</comment>
<sequence>MFDGVRSPAESTHREQEISPASALRDVGSRRKMTSRTGSPTSVRPLPTTPVLAVPISPNGTARYPAPDQPRRISLPLPAIPSSPPQVPPAPRSPSAPPALGVRPLPPPPAHQPLPPLLAAKPPSSVDLATFSHLPPQSPITVVRCPAVPSPLEAPQPGALRSGEPSTPPTAARSSDAVSLIPPLQGTIPSSASPRPCRPRLKLIMPSESRQPSNSTLPPNSQPFPTSSGSHDSASQSLASSPVPFVGEDLARVAQDSPHIYRGRANQSVNRFHERQTLRDPSEYGGSSTLQSSRPSGRSTQGKVAQSNSSPSLFPRNQLRKDSHRRVRNTSFCVTISGVEVTDLPRKGSFSVQFCAGSDVVRRTKHVKLDAEGVARWDEALTLRIPVGRDPATRSVLWKRGHRTACAAQPLRSLLRMRHRVAERGGSSSAVLDNLWVVVPKRMRY</sequence>
<protein>
    <submittedName>
        <fullName evidence="1">Uncharacterized protein</fullName>
    </submittedName>
</protein>
<accession>A0ACB8BUH2</accession>
<dbReference type="Proteomes" id="UP000790709">
    <property type="component" value="Unassembled WGS sequence"/>
</dbReference>
<dbReference type="EMBL" id="MU266347">
    <property type="protein sequence ID" value="KAH7928938.1"/>
    <property type="molecule type" value="Genomic_DNA"/>
</dbReference>
<reference evidence="1" key="1">
    <citation type="journal article" date="2021" name="New Phytol.">
        <title>Evolutionary innovations through gain and loss of genes in the ectomycorrhizal Boletales.</title>
        <authorList>
            <person name="Wu G."/>
            <person name="Miyauchi S."/>
            <person name="Morin E."/>
            <person name="Kuo A."/>
            <person name="Drula E."/>
            <person name="Varga T."/>
            <person name="Kohler A."/>
            <person name="Feng B."/>
            <person name="Cao Y."/>
            <person name="Lipzen A."/>
            <person name="Daum C."/>
            <person name="Hundley H."/>
            <person name="Pangilinan J."/>
            <person name="Johnson J."/>
            <person name="Barry K."/>
            <person name="LaButti K."/>
            <person name="Ng V."/>
            <person name="Ahrendt S."/>
            <person name="Min B."/>
            <person name="Choi I.G."/>
            <person name="Park H."/>
            <person name="Plett J.M."/>
            <person name="Magnuson J."/>
            <person name="Spatafora J.W."/>
            <person name="Nagy L.G."/>
            <person name="Henrissat B."/>
            <person name="Grigoriev I.V."/>
            <person name="Yang Z.L."/>
            <person name="Xu J."/>
            <person name="Martin F.M."/>
        </authorList>
    </citation>
    <scope>NUCLEOTIDE SEQUENCE</scope>
    <source>
        <strain evidence="1">KUC20120723A-06</strain>
    </source>
</reference>
<name>A0ACB8BUH2_9AGAM</name>
<evidence type="ECO:0000313" key="1">
    <source>
        <dbReference type="EMBL" id="KAH7928938.1"/>
    </source>
</evidence>
<proteinExistence type="predicted"/>
<keyword evidence="2" id="KW-1185">Reference proteome</keyword>
<gene>
    <name evidence="1" type="ORF">BV22DRAFT_1117239</name>
</gene>